<protein>
    <recommendedName>
        <fullName evidence="3">4'-phosphopantetheinyl transferase domain-containing protein</fullName>
    </recommendedName>
</protein>
<dbReference type="EMBL" id="FBTU01000029">
    <property type="protein sequence ID" value="CUW20699.1"/>
    <property type="molecule type" value="Genomic_DNA"/>
</dbReference>
<dbReference type="AlphaFoldDB" id="A0AAN2QXB5"/>
<dbReference type="InterPro" id="IPR008278">
    <property type="entry name" value="4-PPantetheinyl_Trfase_dom"/>
</dbReference>
<dbReference type="PANTHER" id="PTHR12215">
    <property type="entry name" value="PHOSPHOPANTETHEINE TRANSFERASE"/>
    <property type="match status" value="1"/>
</dbReference>
<dbReference type="GO" id="GO:0019878">
    <property type="term" value="P:lysine biosynthetic process via aminoadipic acid"/>
    <property type="evidence" value="ECO:0007669"/>
    <property type="project" value="TreeGrafter"/>
</dbReference>
<evidence type="ECO:0000313" key="4">
    <source>
        <dbReference type="EMBL" id="CUW06479.1"/>
    </source>
</evidence>
<dbReference type="Pfam" id="PF01648">
    <property type="entry name" value="ACPS"/>
    <property type="match status" value="1"/>
</dbReference>
<dbReference type="GO" id="GO:0008897">
    <property type="term" value="F:holo-[acyl-carrier-protein] synthase activity"/>
    <property type="evidence" value="ECO:0007669"/>
    <property type="project" value="InterPro"/>
</dbReference>
<evidence type="ECO:0000313" key="6">
    <source>
        <dbReference type="Proteomes" id="UP000198868"/>
    </source>
</evidence>
<evidence type="ECO:0000256" key="2">
    <source>
        <dbReference type="ARBA" id="ARBA00022679"/>
    </source>
</evidence>
<name>A0AAN2QXB5_9LACO</name>
<dbReference type="Proteomes" id="UP000198868">
    <property type="component" value="Unassembled WGS sequence"/>
</dbReference>
<dbReference type="GO" id="GO:0000287">
    <property type="term" value="F:magnesium ion binding"/>
    <property type="evidence" value="ECO:0007669"/>
    <property type="project" value="InterPro"/>
</dbReference>
<organism evidence="5 6">
    <name type="scientific">Leuconostoc inhae</name>
    <dbReference type="NCBI Taxonomy" id="178001"/>
    <lineage>
        <taxon>Bacteria</taxon>
        <taxon>Bacillati</taxon>
        <taxon>Bacillota</taxon>
        <taxon>Bacilli</taxon>
        <taxon>Lactobacillales</taxon>
        <taxon>Lactobacillaceae</taxon>
        <taxon>Leuconostoc</taxon>
    </lineage>
</organism>
<evidence type="ECO:0000313" key="5">
    <source>
        <dbReference type="EMBL" id="CUW20699.1"/>
    </source>
</evidence>
<reference evidence="6 7" key="1">
    <citation type="submission" date="2015-12" db="EMBL/GenBank/DDBJ databases">
        <authorList>
            <person name="Andreevskaya M."/>
        </authorList>
    </citation>
    <scope>NUCLEOTIDE SEQUENCE [LARGE SCALE GENOMIC DNA]</scope>
    <source>
        <strain evidence="4 7">KSL4-2</strain>
        <strain evidence="5 6">PL111</strain>
    </source>
</reference>
<evidence type="ECO:0000259" key="3">
    <source>
        <dbReference type="Pfam" id="PF01648"/>
    </source>
</evidence>
<comment type="caution">
    <text evidence="5">The sequence shown here is derived from an EMBL/GenBank/DDBJ whole genome shotgun (WGS) entry which is preliminary data.</text>
</comment>
<evidence type="ECO:0000256" key="1">
    <source>
        <dbReference type="ARBA" id="ARBA00010990"/>
    </source>
</evidence>
<dbReference type="InterPro" id="IPR037143">
    <property type="entry name" value="4-PPantetheinyl_Trfase_dom_sf"/>
</dbReference>
<dbReference type="SUPFAM" id="SSF56214">
    <property type="entry name" value="4'-phosphopantetheinyl transferase"/>
    <property type="match status" value="2"/>
</dbReference>
<dbReference type="Proteomes" id="UP000199047">
    <property type="component" value="Unassembled WGS sequence"/>
</dbReference>
<accession>A0AAN2QXB5</accession>
<comment type="similarity">
    <text evidence="1">Belongs to the P-Pant transferase superfamily. Gsp/Sfp/HetI/AcpT family.</text>
</comment>
<sequence length="211" mass="24142">MRGSLTKREKEKIDRQNTTTRKNSIILSRHLLKNSISNVLKTNSDDIEILNKENITGKPFVLNQGVSTNLDVSISYCYPLVGVIFSDSNVKVGIDIENIFSNSSDLFLHFSFSTKEIEYLSQIYPQQFLDRGYTTLWCIKEAVGKLLGIGLSGNPKGLEVFLISEKEVSVSFRDDSFKTKLFFKNKKLFLSIRYVDTFCICYTKVFSQKEK</sequence>
<dbReference type="EMBL" id="FBTB01000009">
    <property type="protein sequence ID" value="CUW06479.1"/>
    <property type="molecule type" value="Genomic_DNA"/>
</dbReference>
<dbReference type="Gene3D" id="3.90.470.20">
    <property type="entry name" value="4'-phosphopantetheinyl transferase domain"/>
    <property type="match status" value="2"/>
</dbReference>
<proteinExistence type="inferred from homology"/>
<feature type="domain" description="4'-phosphopantetheinyl transferase" evidence="3">
    <location>
        <begin position="92"/>
        <end position="187"/>
    </location>
</feature>
<dbReference type="GO" id="GO:0005829">
    <property type="term" value="C:cytosol"/>
    <property type="evidence" value="ECO:0007669"/>
    <property type="project" value="TreeGrafter"/>
</dbReference>
<keyword evidence="7" id="KW-1185">Reference proteome</keyword>
<keyword evidence="2" id="KW-0808">Transferase</keyword>
<dbReference type="PANTHER" id="PTHR12215:SF10">
    <property type="entry name" value="L-AMINOADIPATE-SEMIALDEHYDE DEHYDROGENASE-PHOSPHOPANTETHEINYL TRANSFERASE"/>
    <property type="match status" value="1"/>
</dbReference>
<gene>
    <name evidence="4" type="ORF">KSL4_0658</name>
    <name evidence="5" type="ORF">PL111_0934</name>
</gene>
<dbReference type="InterPro" id="IPR050559">
    <property type="entry name" value="P-Pant_transferase_sf"/>
</dbReference>
<evidence type="ECO:0000313" key="7">
    <source>
        <dbReference type="Proteomes" id="UP000199047"/>
    </source>
</evidence>